<dbReference type="EMBL" id="JACHJT010000001">
    <property type="protein sequence ID" value="MBB4930113.1"/>
    <property type="molecule type" value="Genomic_DNA"/>
</dbReference>
<dbReference type="Gene3D" id="3.40.710.10">
    <property type="entry name" value="DD-peptidase/beta-lactamase superfamily"/>
    <property type="match status" value="1"/>
</dbReference>
<sequence>MRQSWTGPPRARNPRFPGWPRLAGAAALLAVSIALPVVVVPRVLETGGPARQEAPPTPPLGPDAAIGTDDDEPVRLAPEDAERISGVLDDYMADRAGRIAVAVEELTTGATYEYQADREFLTGSLVKLDILTLMLLRADDEDRDLTQRERELAEEMIRYSDNTITDNLFADIGYGPGLLEGNERFGLRATEPSPANVWGATTTTAADQRRLLRAVFTDTGPLSEQSREIAAELLGDVVAEQAWGVSVAAGDGGTAELKNGWVPIDDHGGRWVINSAGHVTSDSSEYLIVVLSDRHLDYSSGIECVEYVVREVTEVLDEELA</sequence>
<organism evidence="3 4">
    <name type="scientific">Lipingzhangella halophila</name>
    <dbReference type="NCBI Taxonomy" id="1783352"/>
    <lineage>
        <taxon>Bacteria</taxon>
        <taxon>Bacillati</taxon>
        <taxon>Actinomycetota</taxon>
        <taxon>Actinomycetes</taxon>
        <taxon>Streptosporangiales</taxon>
        <taxon>Nocardiopsidaceae</taxon>
        <taxon>Lipingzhangella</taxon>
    </lineage>
</organism>
<dbReference type="AlphaFoldDB" id="A0A7W7RED3"/>
<dbReference type="InterPro" id="IPR012338">
    <property type="entry name" value="Beta-lactam/transpept-like"/>
</dbReference>
<protein>
    <submittedName>
        <fullName evidence="3">Beta-lactamase class A</fullName>
    </submittedName>
</protein>
<name>A0A7W7RED3_9ACTN</name>
<proteinExistence type="predicted"/>
<dbReference type="Pfam" id="PF13354">
    <property type="entry name" value="Beta-lactamase2"/>
    <property type="match status" value="1"/>
</dbReference>
<dbReference type="PANTHER" id="PTHR35333">
    <property type="entry name" value="BETA-LACTAMASE"/>
    <property type="match status" value="1"/>
</dbReference>
<evidence type="ECO:0000313" key="4">
    <source>
        <dbReference type="Proteomes" id="UP000523007"/>
    </source>
</evidence>
<feature type="region of interest" description="Disordered" evidence="1">
    <location>
        <begin position="47"/>
        <end position="71"/>
    </location>
</feature>
<dbReference type="RefSeq" id="WP_246437135.1">
    <property type="nucleotide sequence ID" value="NZ_JACHJT010000001.1"/>
</dbReference>
<feature type="domain" description="Beta-lactamase class A catalytic" evidence="2">
    <location>
        <begin position="150"/>
        <end position="291"/>
    </location>
</feature>
<accession>A0A7W7RED3</accession>
<gene>
    <name evidence="3" type="ORF">F4561_000933</name>
</gene>
<dbReference type="GO" id="GO:0046677">
    <property type="term" value="P:response to antibiotic"/>
    <property type="evidence" value="ECO:0007669"/>
    <property type="project" value="InterPro"/>
</dbReference>
<keyword evidence="4" id="KW-1185">Reference proteome</keyword>
<dbReference type="Proteomes" id="UP000523007">
    <property type="component" value="Unassembled WGS sequence"/>
</dbReference>
<dbReference type="GO" id="GO:0008800">
    <property type="term" value="F:beta-lactamase activity"/>
    <property type="evidence" value="ECO:0007669"/>
    <property type="project" value="InterPro"/>
</dbReference>
<reference evidence="3 4" key="1">
    <citation type="submission" date="2020-08" db="EMBL/GenBank/DDBJ databases">
        <title>Sequencing the genomes of 1000 actinobacteria strains.</title>
        <authorList>
            <person name="Klenk H.-P."/>
        </authorList>
    </citation>
    <scope>NUCLEOTIDE SEQUENCE [LARGE SCALE GENOMIC DNA]</scope>
    <source>
        <strain evidence="3 4">DSM 102030</strain>
    </source>
</reference>
<dbReference type="InterPro" id="IPR000871">
    <property type="entry name" value="Beta-lactam_class-A"/>
</dbReference>
<dbReference type="InterPro" id="IPR045155">
    <property type="entry name" value="Beta-lactam_cat"/>
</dbReference>
<dbReference type="SUPFAM" id="SSF56601">
    <property type="entry name" value="beta-lactamase/transpeptidase-like"/>
    <property type="match status" value="1"/>
</dbReference>
<evidence type="ECO:0000313" key="3">
    <source>
        <dbReference type="EMBL" id="MBB4930113.1"/>
    </source>
</evidence>
<dbReference type="PANTHER" id="PTHR35333:SF3">
    <property type="entry name" value="BETA-LACTAMASE-TYPE TRANSPEPTIDASE FOLD CONTAINING PROTEIN"/>
    <property type="match status" value="1"/>
</dbReference>
<evidence type="ECO:0000259" key="2">
    <source>
        <dbReference type="Pfam" id="PF13354"/>
    </source>
</evidence>
<comment type="caution">
    <text evidence="3">The sequence shown here is derived from an EMBL/GenBank/DDBJ whole genome shotgun (WGS) entry which is preliminary data.</text>
</comment>
<evidence type="ECO:0000256" key="1">
    <source>
        <dbReference type="SAM" id="MobiDB-lite"/>
    </source>
</evidence>
<dbReference type="GO" id="GO:0030655">
    <property type="term" value="P:beta-lactam antibiotic catabolic process"/>
    <property type="evidence" value="ECO:0007669"/>
    <property type="project" value="InterPro"/>
</dbReference>